<dbReference type="OrthoDB" id="6383338at2759"/>
<proteinExistence type="predicted"/>
<organism evidence="2 3">
    <name type="scientific">Armadillidium nasatum</name>
    <dbReference type="NCBI Taxonomy" id="96803"/>
    <lineage>
        <taxon>Eukaryota</taxon>
        <taxon>Metazoa</taxon>
        <taxon>Ecdysozoa</taxon>
        <taxon>Arthropoda</taxon>
        <taxon>Crustacea</taxon>
        <taxon>Multicrustacea</taxon>
        <taxon>Malacostraca</taxon>
        <taxon>Eumalacostraca</taxon>
        <taxon>Peracarida</taxon>
        <taxon>Isopoda</taxon>
        <taxon>Oniscidea</taxon>
        <taxon>Crinocheta</taxon>
        <taxon>Armadillidiidae</taxon>
        <taxon>Armadillidium</taxon>
    </lineage>
</organism>
<dbReference type="AlphaFoldDB" id="A0A5N5SP27"/>
<evidence type="ECO:0000313" key="3">
    <source>
        <dbReference type="Proteomes" id="UP000326759"/>
    </source>
</evidence>
<comment type="caution">
    <text evidence="2">The sequence shown here is derived from an EMBL/GenBank/DDBJ whole genome shotgun (WGS) entry which is preliminary data.</text>
</comment>
<sequence length="40" mass="4824">MLRVPSGRLRERPRAPGRLHSSQPTKWYKWTPDIGLFYLR</sequence>
<name>A0A5N5SP27_9CRUS</name>
<gene>
    <name evidence="2" type="ORF">Anas_10679</name>
</gene>
<accession>A0A5N5SP27</accession>
<evidence type="ECO:0000256" key="1">
    <source>
        <dbReference type="SAM" id="MobiDB-lite"/>
    </source>
</evidence>
<dbReference type="Proteomes" id="UP000326759">
    <property type="component" value="Unassembled WGS sequence"/>
</dbReference>
<keyword evidence="3" id="KW-1185">Reference proteome</keyword>
<evidence type="ECO:0000313" key="2">
    <source>
        <dbReference type="EMBL" id="KAB7495592.1"/>
    </source>
</evidence>
<feature type="region of interest" description="Disordered" evidence="1">
    <location>
        <begin position="1"/>
        <end position="23"/>
    </location>
</feature>
<dbReference type="EMBL" id="SEYY01022365">
    <property type="protein sequence ID" value="KAB7495592.1"/>
    <property type="molecule type" value="Genomic_DNA"/>
</dbReference>
<reference evidence="2 3" key="1">
    <citation type="journal article" date="2019" name="PLoS Biol.">
        <title>Sex chromosomes control vertical transmission of feminizing Wolbachia symbionts in an isopod.</title>
        <authorList>
            <person name="Becking T."/>
            <person name="Chebbi M.A."/>
            <person name="Giraud I."/>
            <person name="Moumen B."/>
            <person name="Laverre T."/>
            <person name="Caubet Y."/>
            <person name="Peccoud J."/>
            <person name="Gilbert C."/>
            <person name="Cordaux R."/>
        </authorList>
    </citation>
    <scope>NUCLEOTIDE SEQUENCE [LARGE SCALE GENOMIC DNA]</scope>
    <source>
        <strain evidence="2">ANa2</strain>
        <tissue evidence="2">Whole body excluding digestive tract and cuticle</tissue>
    </source>
</reference>
<protein>
    <submittedName>
        <fullName evidence="2">Uncharacterized protein</fullName>
    </submittedName>
</protein>